<accession>A0A3Q1JAH2</accession>
<evidence type="ECO:0000256" key="1">
    <source>
        <dbReference type="ARBA" id="ARBA00004496"/>
    </source>
</evidence>
<dbReference type="PROSITE" id="PS50011">
    <property type="entry name" value="PROTEIN_KINASE_DOM"/>
    <property type="match status" value="1"/>
</dbReference>
<keyword evidence="5" id="KW-0597">Phosphoprotein</keyword>
<dbReference type="Gene3D" id="3.30.200.20">
    <property type="entry name" value="Phosphorylase Kinase, domain 1"/>
    <property type="match status" value="1"/>
</dbReference>
<evidence type="ECO:0000256" key="9">
    <source>
        <dbReference type="ARBA" id="ARBA00022840"/>
    </source>
</evidence>
<dbReference type="PANTHER" id="PTHR22984">
    <property type="entry name" value="SERINE/THREONINE-PROTEIN KINASE PIM"/>
    <property type="match status" value="1"/>
</dbReference>
<dbReference type="GO" id="GO:0043066">
    <property type="term" value="P:negative regulation of apoptotic process"/>
    <property type="evidence" value="ECO:0007669"/>
    <property type="project" value="UniProtKB-UniRule"/>
</dbReference>
<evidence type="ECO:0000256" key="2">
    <source>
        <dbReference type="ARBA" id="ARBA00005505"/>
    </source>
</evidence>
<reference evidence="17" key="3">
    <citation type="submission" date="2025-09" db="UniProtKB">
        <authorList>
            <consortium name="Ensembl"/>
        </authorList>
    </citation>
    <scope>IDENTIFICATION</scope>
</reference>
<keyword evidence="8 12" id="KW-0418">Kinase</keyword>
<dbReference type="OrthoDB" id="10252171at2759"/>
<evidence type="ECO:0000256" key="10">
    <source>
        <dbReference type="ARBA" id="ARBA00047899"/>
    </source>
</evidence>
<comment type="catalytic activity">
    <reaction evidence="10 12">
        <text>L-threonyl-[protein] + ATP = O-phospho-L-threonyl-[protein] + ADP + H(+)</text>
        <dbReference type="Rhea" id="RHEA:46608"/>
        <dbReference type="Rhea" id="RHEA-COMP:11060"/>
        <dbReference type="Rhea" id="RHEA-COMP:11605"/>
        <dbReference type="ChEBI" id="CHEBI:15378"/>
        <dbReference type="ChEBI" id="CHEBI:30013"/>
        <dbReference type="ChEBI" id="CHEBI:30616"/>
        <dbReference type="ChEBI" id="CHEBI:61977"/>
        <dbReference type="ChEBI" id="CHEBI:456216"/>
        <dbReference type="EC" id="2.7.11.1"/>
    </reaction>
</comment>
<dbReference type="FunFam" id="3.30.200.20:FF:000232">
    <property type="entry name" value="Serine/threonine-protein kinase pim-1"/>
    <property type="match status" value="1"/>
</dbReference>
<keyword evidence="6 12" id="KW-0808">Transferase</keyword>
<evidence type="ECO:0000256" key="14">
    <source>
        <dbReference type="PIRSR" id="PIRSR037993-2"/>
    </source>
</evidence>
<dbReference type="GeneTree" id="ENSGT00940000153394"/>
<organism evidence="17 18">
    <name type="scientific">Anabas testudineus</name>
    <name type="common">Climbing perch</name>
    <name type="synonym">Anthias testudineus</name>
    <dbReference type="NCBI Taxonomy" id="64144"/>
    <lineage>
        <taxon>Eukaryota</taxon>
        <taxon>Metazoa</taxon>
        <taxon>Chordata</taxon>
        <taxon>Craniata</taxon>
        <taxon>Vertebrata</taxon>
        <taxon>Euteleostomi</taxon>
        <taxon>Actinopterygii</taxon>
        <taxon>Neopterygii</taxon>
        <taxon>Teleostei</taxon>
        <taxon>Neoteleostei</taxon>
        <taxon>Acanthomorphata</taxon>
        <taxon>Anabantaria</taxon>
        <taxon>Anabantiformes</taxon>
        <taxon>Anabantoidei</taxon>
        <taxon>Anabantidae</taxon>
        <taxon>Anabas</taxon>
    </lineage>
</organism>
<evidence type="ECO:0000256" key="13">
    <source>
        <dbReference type="PIRSR" id="PIRSR037993-1"/>
    </source>
</evidence>
<dbReference type="SUPFAM" id="SSF56112">
    <property type="entry name" value="Protein kinase-like (PK-like)"/>
    <property type="match status" value="1"/>
</dbReference>
<evidence type="ECO:0000256" key="7">
    <source>
        <dbReference type="ARBA" id="ARBA00022741"/>
    </source>
</evidence>
<keyword evidence="4 12" id="KW-0723">Serine/threonine-protein kinase</keyword>
<protein>
    <recommendedName>
        <fullName evidence="12">Serine/threonine-protein kinase</fullName>
        <ecNumber evidence="12">2.7.11.1</ecNumber>
    </recommendedName>
</protein>
<evidence type="ECO:0000256" key="4">
    <source>
        <dbReference type="ARBA" id="ARBA00022527"/>
    </source>
</evidence>
<evidence type="ECO:0000256" key="15">
    <source>
        <dbReference type="PROSITE-ProRule" id="PRU10141"/>
    </source>
</evidence>
<reference evidence="17" key="1">
    <citation type="submission" date="2021-04" db="EMBL/GenBank/DDBJ databases">
        <authorList>
            <consortium name="Wellcome Sanger Institute Data Sharing"/>
        </authorList>
    </citation>
    <scope>NUCLEOTIDE SEQUENCE [LARGE SCALE GENOMIC DNA]</scope>
</reference>
<feature type="binding site" evidence="14">
    <location>
        <position position="125"/>
    </location>
    <ligand>
        <name>ATP</name>
        <dbReference type="ChEBI" id="CHEBI:30616"/>
    </ligand>
</feature>
<feature type="domain" description="Protein kinase" evidence="16">
    <location>
        <begin position="36"/>
        <end position="287"/>
    </location>
</feature>
<reference evidence="17" key="2">
    <citation type="submission" date="2025-08" db="UniProtKB">
        <authorList>
            <consortium name="Ensembl"/>
        </authorList>
    </citation>
    <scope>IDENTIFICATION</scope>
</reference>
<evidence type="ECO:0000256" key="11">
    <source>
        <dbReference type="ARBA" id="ARBA00048679"/>
    </source>
</evidence>
<feature type="binding site" evidence="14 15">
    <location>
        <position position="65"/>
    </location>
    <ligand>
        <name>ATP</name>
        <dbReference type="ChEBI" id="CHEBI:30616"/>
    </ligand>
</feature>
<comment type="catalytic activity">
    <reaction evidence="11 12">
        <text>L-seryl-[protein] + ATP = O-phospho-L-seryl-[protein] + ADP + H(+)</text>
        <dbReference type="Rhea" id="RHEA:17989"/>
        <dbReference type="Rhea" id="RHEA-COMP:9863"/>
        <dbReference type="Rhea" id="RHEA-COMP:11604"/>
        <dbReference type="ChEBI" id="CHEBI:15378"/>
        <dbReference type="ChEBI" id="CHEBI:29999"/>
        <dbReference type="ChEBI" id="CHEBI:30616"/>
        <dbReference type="ChEBI" id="CHEBI:83421"/>
        <dbReference type="ChEBI" id="CHEBI:456216"/>
        <dbReference type="EC" id="2.7.11.1"/>
    </reaction>
</comment>
<dbReference type="PROSITE" id="PS00107">
    <property type="entry name" value="PROTEIN_KINASE_ATP"/>
    <property type="match status" value="1"/>
</dbReference>
<dbReference type="PROSITE" id="PS00108">
    <property type="entry name" value="PROTEIN_KINASE_ST"/>
    <property type="match status" value="1"/>
</dbReference>
<dbReference type="OMA" id="VAVKHVC"/>
<dbReference type="GO" id="GO:0106310">
    <property type="term" value="F:protein serine kinase activity"/>
    <property type="evidence" value="ECO:0007669"/>
    <property type="project" value="UniProtKB-UniRule"/>
</dbReference>
<dbReference type="FunFam" id="1.10.510.10:FF:000209">
    <property type="entry name" value="Serine/threonine-protein kinase pim-1"/>
    <property type="match status" value="1"/>
</dbReference>
<feature type="binding site" evidence="14">
    <location>
        <begin position="42"/>
        <end position="50"/>
    </location>
    <ligand>
        <name>ATP</name>
        <dbReference type="ChEBI" id="CHEBI:30616"/>
    </ligand>
</feature>
<dbReference type="InterPro" id="IPR011009">
    <property type="entry name" value="Kinase-like_dom_sf"/>
</dbReference>
<dbReference type="EC" id="2.7.11.1" evidence="12"/>
<evidence type="ECO:0000256" key="6">
    <source>
        <dbReference type="ARBA" id="ARBA00022679"/>
    </source>
</evidence>
<dbReference type="GO" id="GO:0007346">
    <property type="term" value="P:regulation of mitotic cell cycle"/>
    <property type="evidence" value="ECO:0007669"/>
    <property type="project" value="TreeGrafter"/>
</dbReference>
<evidence type="ECO:0000256" key="12">
    <source>
        <dbReference type="PIRNR" id="PIRNR037993"/>
    </source>
</evidence>
<dbReference type="InParanoid" id="A0A3Q1JAH2"/>
<sequence length="321" mass="35855">MLLSKLGSLSHMSPSVDLPAKRHQAKQEKQPFEKFYRLGSVLGSGGFGTVYSAVRLADGLPVAVKHVSSDRVTEWGSLCGSVVPLEIVLLKKVDGAFRGVVRLLDWWERADGWLMVLERPEPVQDLFDYITERGALDEAAARGFFLQVLEAVRHCYTCGVVHRDIKDENLLVDLRTGQIKLIDFGSGALLKDAAYTDFDGTRVYSPPEWIRFRRYHGRSATVWSLGVLLYDMVCGDIPFEQDEEILRGQIYFRRTVSTECQQLIGWCLSQEPSDRPTLEQILLHPWVTASDGQQADSSSLTLHSITADSSSLSSSSSEQSL</sequence>
<dbReference type="AlphaFoldDB" id="A0A3Q1JAH2"/>
<feature type="binding site" evidence="14">
    <location>
        <position position="118"/>
    </location>
    <ligand>
        <name>ATP</name>
        <dbReference type="ChEBI" id="CHEBI:30616"/>
    </ligand>
</feature>
<evidence type="ECO:0000256" key="3">
    <source>
        <dbReference type="ARBA" id="ARBA00022490"/>
    </source>
</evidence>
<dbReference type="Ensembl" id="ENSATET00000012297.3">
    <property type="protein sequence ID" value="ENSATEP00000012101.1"/>
    <property type="gene ID" value="ENSATEG00000008462.3"/>
</dbReference>
<dbReference type="InterPro" id="IPR008271">
    <property type="entry name" value="Ser/Thr_kinase_AS"/>
</dbReference>
<dbReference type="GO" id="GO:0004674">
    <property type="term" value="F:protein serine/threonine kinase activity"/>
    <property type="evidence" value="ECO:0007669"/>
    <property type="project" value="UniProtKB-UniRule"/>
</dbReference>
<evidence type="ECO:0000313" key="17">
    <source>
        <dbReference type="Ensembl" id="ENSATEP00000012101.1"/>
    </source>
</evidence>
<comment type="subcellular location">
    <subcellularLocation>
        <location evidence="1">Cytoplasm</location>
    </subcellularLocation>
</comment>
<evidence type="ECO:0000259" key="16">
    <source>
        <dbReference type="PROSITE" id="PS50011"/>
    </source>
</evidence>
<keyword evidence="9 12" id="KW-0067">ATP-binding</keyword>
<dbReference type="Proteomes" id="UP000265040">
    <property type="component" value="Chromosome 6"/>
</dbReference>
<keyword evidence="3" id="KW-0963">Cytoplasm</keyword>
<keyword evidence="18" id="KW-1185">Reference proteome</keyword>
<evidence type="ECO:0000256" key="8">
    <source>
        <dbReference type="ARBA" id="ARBA00022777"/>
    </source>
</evidence>
<evidence type="ECO:0000313" key="18">
    <source>
        <dbReference type="Proteomes" id="UP000265040"/>
    </source>
</evidence>
<dbReference type="PANTHER" id="PTHR22984:SF10">
    <property type="entry name" value="SERINE_THREONINE-PROTEIN KINASE PIM-2"/>
    <property type="match status" value="1"/>
</dbReference>
<keyword evidence="7 12" id="KW-0547">Nucleotide-binding</keyword>
<feature type="active site" description="Proton acceptor" evidence="13">
    <location>
        <position position="164"/>
    </location>
</feature>
<dbReference type="InterPro" id="IPR017441">
    <property type="entry name" value="Protein_kinase_ATP_BS"/>
</dbReference>
<dbReference type="Pfam" id="PF00069">
    <property type="entry name" value="Pkinase"/>
    <property type="match status" value="1"/>
</dbReference>
<dbReference type="InterPro" id="IPR051138">
    <property type="entry name" value="PIM_Ser/Thr_kinase"/>
</dbReference>
<dbReference type="GO" id="GO:0005737">
    <property type="term" value="C:cytoplasm"/>
    <property type="evidence" value="ECO:0007669"/>
    <property type="project" value="UniProtKB-SubCell"/>
</dbReference>
<gene>
    <name evidence="17" type="primary">PIM1</name>
</gene>
<name>A0A3Q1JAH2_ANATE</name>
<dbReference type="STRING" id="64144.ENSATEP00000012101"/>
<comment type="similarity">
    <text evidence="2 12">Belongs to the protein kinase superfamily. CAMK Ser/Thr protein kinase family. PIM subfamily.</text>
</comment>
<evidence type="ECO:0000256" key="5">
    <source>
        <dbReference type="ARBA" id="ARBA00022553"/>
    </source>
</evidence>
<dbReference type="Gene3D" id="1.10.510.10">
    <property type="entry name" value="Transferase(Phosphotransferase) domain 1"/>
    <property type="match status" value="1"/>
</dbReference>
<dbReference type="InterPro" id="IPR000719">
    <property type="entry name" value="Prot_kinase_dom"/>
</dbReference>
<dbReference type="SMART" id="SM00220">
    <property type="entry name" value="S_TKc"/>
    <property type="match status" value="1"/>
</dbReference>
<dbReference type="PIRSF" id="PIRSF037993">
    <property type="entry name" value="STPK_Pim-1"/>
    <property type="match status" value="1"/>
</dbReference>
<dbReference type="GO" id="GO:0005524">
    <property type="term" value="F:ATP binding"/>
    <property type="evidence" value="ECO:0007669"/>
    <property type="project" value="UniProtKB-UniRule"/>
</dbReference>
<comment type="function">
    <text evidence="12">Proto-oncogene with serine/threonine kinase activity involved in cell survival and cell proliferation.</text>
</comment>
<proteinExistence type="inferred from homology"/>
<dbReference type="InterPro" id="IPR017348">
    <property type="entry name" value="PIM1/2/3"/>
</dbReference>